<feature type="active site" description="Proton donor" evidence="5">
    <location>
        <position position="146"/>
    </location>
</feature>
<dbReference type="RefSeq" id="WP_245450229.1">
    <property type="nucleotide sequence ID" value="NZ_JAHBRY010000001.1"/>
</dbReference>
<comment type="similarity">
    <text evidence="7">Belongs to the dTDP-4-dehydrorhamnose 3,5-epimerase family.</text>
</comment>
<organism evidence="8 9">
    <name type="scientific">Chelatococcus asaccharovorans</name>
    <dbReference type="NCBI Taxonomy" id="28210"/>
    <lineage>
        <taxon>Bacteria</taxon>
        <taxon>Pseudomonadati</taxon>
        <taxon>Pseudomonadota</taxon>
        <taxon>Alphaproteobacteria</taxon>
        <taxon>Hyphomicrobiales</taxon>
        <taxon>Chelatococcaceae</taxon>
        <taxon>Chelatococcus</taxon>
    </lineage>
</organism>
<dbReference type="NCBIfam" id="TIGR01221">
    <property type="entry name" value="rmlC"/>
    <property type="match status" value="1"/>
</dbReference>
<evidence type="ECO:0000256" key="1">
    <source>
        <dbReference type="ARBA" id="ARBA00001298"/>
    </source>
</evidence>
<accession>A0A2V3TUF7</accession>
<dbReference type="EC" id="5.1.3.13" evidence="3 7"/>
<dbReference type="EMBL" id="QJJK01000018">
    <property type="protein sequence ID" value="PXW51855.1"/>
    <property type="molecule type" value="Genomic_DNA"/>
</dbReference>
<dbReference type="SUPFAM" id="SSF51182">
    <property type="entry name" value="RmlC-like cupins"/>
    <property type="match status" value="1"/>
</dbReference>
<dbReference type="GO" id="GO:0005829">
    <property type="term" value="C:cytosol"/>
    <property type="evidence" value="ECO:0007669"/>
    <property type="project" value="TreeGrafter"/>
</dbReference>
<evidence type="ECO:0000256" key="2">
    <source>
        <dbReference type="ARBA" id="ARBA00001997"/>
    </source>
</evidence>
<dbReference type="PANTHER" id="PTHR21047">
    <property type="entry name" value="DTDP-6-DEOXY-D-GLUCOSE-3,5 EPIMERASE"/>
    <property type="match status" value="1"/>
</dbReference>
<dbReference type="InterPro" id="IPR014710">
    <property type="entry name" value="RmlC-like_jellyroll"/>
</dbReference>
<dbReference type="UniPathway" id="UPA00124"/>
<evidence type="ECO:0000256" key="7">
    <source>
        <dbReference type="RuleBase" id="RU364069"/>
    </source>
</evidence>
<dbReference type="GO" id="GO:0019305">
    <property type="term" value="P:dTDP-rhamnose biosynthetic process"/>
    <property type="evidence" value="ECO:0007669"/>
    <property type="project" value="UniProtKB-UniRule"/>
</dbReference>
<dbReference type="Proteomes" id="UP000248021">
    <property type="component" value="Unassembled WGS sequence"/>
</dbReference>
<evidence type="ECO:0000256" key="3">
    <source>
        <dbReference type="ARBA" id="ARBA00012098"/>
    </source>
</evidence>
<sequence length="197" mass="21636">MAGIEGGAIRSHGNVEALPLALEGVFLIKTRRFGDARGFFTETYSRRDFVAVGIESVFVQDNQSFSAPRGTIRGLHFQTPPHAQAKLVRVLRGAILDVVVDIRRHSPTFGRHLAVELDHAEGLQLFVPEGFAHGFCTLTPDVEVFYKVTDVYAPACDRGIAWNDPALGIDWPVAAAEASLSDKDRHQPLLSETEPVF</sequence>
<comment type="catalytic activity">
    <reaction evidence="1 7">
        <text>dTDP-4-dehydro-6-deoxy-alpha-D-glucose = dTDP-4-dehydro-beta-L-rhamnose</text>
        <dbReference type="Rhea" id="RHEA:16969"/>
        <dbReference type="ChEBI" id="CHEBI:57649"/>
        <dbReference type="ChEBI" id="CHEBI:62830"/>
        <dbReference type="EC" id="5.1.3.13"/>
    </reaction>
</comment>
<comment type="function">
    <text evidence="2 7">Catalyzes the epimerization of the C3' and C5'positions of dTDP-6-deoxy-D-xylo-4-hexulose, forming dTDP-6-deoxy-L-lyxo-4-hexulose.</text>
</comment>
<comment type="subunit">
    <text evidence="7">Homodimer.</text>
</comment>
<dbReference type="PANTHER" id="PTHR21047:SF2">
    <property type="entry name" value="THYMIDINE DIPHOSPHO-4-KETO-RHAMNOSE 3,5-EPIMERASE"/>
    <property type="match status" value="1"/>
</dbReference>
<evidence type="ECO:0000313" key="8">
    <source>
        <dbReference type="EMBL" id="PXW51855.1"/>
    </source>
</evidence>
<evidence type="ECO:0000256" key="6">
    <source>
        <dbReference type="PIRSR" id="PIRSR600888-3"/>
    </source>
</evidence>
<comment type="pathway">
    <text evidence="7">Carbohydrate biosynthesis; dTDP-L-rhamnose biosynthesis.</text>
</comment>
<dbReference type="Gene3D" id="2.60.120.10">
    <property type="entry name" value="Jelly Rolls"/>
    <property type="match status" value="1"/>
</dbReference>
<proteinExistence type="inferred from homology"/>
<keyword evidence="7" id="KW-0413">Isomerase</keyword>
<dbReference type="CDD" id="cd00438">
    <property type="entry name" value="cupin_RmlC"/>
    <property type="match status" value="1"/>
</dbReference>
<dbReference type="InterPro" id="IPR000888">
    <property type="entry name" value="RmlC-like"/>
</dbReference>
<feature type="site" description="Participates in a stacking interaction with the thymidine ring of dTDP-4-oxo-6-deoxyglucose" evidence="6">
    <location>
        <position position="152"/>
    </location>
</feature>
<dbReference type="InterPro" id="IPR011051">
    <property type="entry name" value="RmlC_Cupin_sf"/>
</dbReference>
<protein>
    <recommendedName>
        <fullName evidence="4 7">dTDP-4-dehydrorhamnose 3,5-epimerase</fullName>
        <ecNumber evidence="3 7">5.1.3.13</ecNumber>
    </recommendedName>
    <alternativeName>
        <fullName evidence="7">Thymidine diphospho-4-keto-rhamnose 3,5-epimerase</fullName>
    </alternativeName>
</protein>
<gene>
    <name evidence="8" type="ORF">C7450_11810</name>
</gene>
<dbReference type="GO" id="GO:0000271">
    <property type="term" value="P:polysaccharide biosynthetic process"/>
    <property type="evidence" value="ECO:0007669"/>
    <property type="project" value="TreeGrafter"/>
</dbReference>
<dbReference type="AlphaFoldDB" id="A0A2V3TUF7"/>
<feature type="active site" description="Proton acceptor" evidence="5">
    <location>
        <position position="76"/>
    </location>
</feature>
<evidence type="ECO:0000313" key="9">
    <source>
        <dbReference type="Proteomes" id="UP000248021"/>
    </source>
</evidence>
<comment type="caution">
    <text evidence="8">The sequence shown here is derived from an EMBL/GenBank/DDBJ whole genome shotgun (WGS) entry which is preliminary data.</text>
</comment>
<name>A0A2V3TUF7_9HYPH</name>
<dbReference type="GO" id="GO:0008830">
    <property type="term" value="F:dTDP-4-dehydrorhamnose 3,5-epimerase activity"/>
    <property type="evidence" value="ECO:0007669"/>
    <property type="project" value="UniProtKB-UniRule"/>
</dbReference>
<reference evidence="8 9" key="1">
    <citation type="submission" date="2018-05" db="EMBL/GenBank/DDBJ databases">
        <title>Genomic Encyclopedia of Type Strains, Phase IV (KMG-IV): sequencing the most valuable type-strain genomes for metagenomic binning, comparative biology and taxonomic classification.</title>
        <authorList>
            <person name="Goeker M."/>
        </authorList>
    </citation>
    <scope>NUCLEOTIDE SEQUENCE [LARGE SCALE GENOMIC DNA]</scope>
    <source>
        <strain evidence="8 9">DSM 6462</strain>
    </source>
</reference>
<keyword evidence="9" id="KW-1185">Reference proteome</keyword>
<dbReference type="Pfam" id="PF00908">
    <property type="entry name" value="dTDP_sugar_isom"/>
    <property type="match status" value="1"/>
</dbReference>
<evidence type="ECO:0000256" key="4">
    <source>
        <dbReference type="ARBA" id="ARBA00019595"/>
    </source>
</evidence>
<evidence type="ECO:0000256" key="5">
    <source>
        <dbReference type="PIRSR" id="PIRSR600888-1"/>
    </source>
</evidence>